<feature type="transmembrane region" description="Helical" evidence="17">
    <location>
        <begin position="86"/>
        <end position="103"/>
    </location>
</feature>
<evidence type="ECO:0000256" key="6">
    <source>
        <dbReference type="ARBA" id="ARBA00022448"/>
    </source>
</evidence>
<dbReference type="EC" id="7.1.1.2" evidence="4 17"/>
<dbReference type="GO" id="GO:0031966">
    <property type="term" value="C:mitochondrial membrane"/>
    <property type="evidence" value="ECO:0007669"/>
    <property type="project" value="UniProtKB-SubCell"/>
</dbReference>
<comment type="catalytic activity">
    <reaction evidence="16 17">
        <text>a ubiquinone + NADH + 5 H(+)(in) = a ubiquinol + NAD(+) + 4 H(+)(out)</text>
        <dbReference type="Rhea" id="RHEA:29091"/>
        <dbReference type="Rhea" id="RHEA-COMP:9565"/>
        <dbReference type="Rhea" id="RHEA-COMP:9566"/>
        <dbReference type="ChEBI" id="CHEBI:15378"/>
        <dbReference type="ChEBI" id="CHEBI:16389"/>
        <dbReference type="ChEBI" id="CHEBI:17976"/>
        <dbReference type="ChEBI" id="CHEBI:57540"/>
        <dbReference type="ChEBI" id="CHEBI:57945"/>
        <dbReference type="EC" id="7.1.1.2"/>
    </reaction>
</comment>
<evidence type="ECO:0000256" key="7">
    <source>
        <dbReference type="ARBA" id="ARBA00022660"/>
    </source>
</evidence>
<evidence type="ECO:0000256" key="2">
    <source>
        <dbReference type="ARBA" id="ARBA00004225"/>
    </source>
</evidence>
<evidence type="ECO:0000256" key="15">
    <source>
        <dbReference type="ARBA" id="ARBA00023136"/>
    </source>
</evidence>
<reference evidence="19" key="2">
    <citation type="journal article" date="2014" name="Mitochondrial DNA">
        <title>The complete mitochondrial genome of Bemisia afer (Hemiptera: Aleyrodidae).</title>
        <authorList>
            <person name="Wang H.L."/>
            <person name="Xiao N."/>
            <person name="Yang J."/>
            <person name="Wang X.W."/>
            <person name="Colvin J."/>
            <person name="Liu S.S."/>
        </authorList>
    </citation>
    <scope>NUCLEOTIDE SEQUENCE</scope>
</reference>
<evidence type="ECO:0000256" key="3">
    <source>
        <dbReference type="ARBA" id="ARBA00009025"/>
    </source>
</evidence>
<comment type="subcellular location">
    <subcellularLocation>
        <location evidence="2 17">Mitochondrion membrane</location>
        <topology evidence="2 17">Multi-pass membrane protein</topology>
    </subcellularLocation>
</comment>
<evidence type="ECO:0000256" key="14">
    <source>
        <dbReference type="ARBA" id="ARBA00023128"/>
    </source>
</evidence>
<comment type="similarity">
    <text evidence="3 17">Belongs to the complex I subunit 4 family.</text>
</comment>
<dbReference type="GO" id="GO:0003954">
    <property type="term" value="F:NADH dehydrogenase activity"/>
    <property type="evidence" value="ECO:0007669"/>
    <property type="project" value="TreeGrafter"/>
</dbReference>
<dbReference type="AlphaFoldDB" id="A0A023J0G1"/>
<keyword evidence="13 17" id="KW-0830">Ubiquinone</keyword>
<evidence type="ECO:0000259" key="18">
    <source>
        <dbReference type="Pfam" id="PF00361"/>
    </source>
</evidence>
<feature type="transmembrane region" description="Helical" evidence="17">
    <location>
        <begin position="287"/>
        <end position="312"/>
    </location>
</feature>
<dbReference type="GO" id="GO:0015990">
    <property type="term" value="P:electron transport coupled proton transport"/>
    <property type="evidence" value="ECO:0007669"/>
    <property type="project" value="TreeGrafter"/>
</dbReference>
<feature type="transmembrane region" description="Helical" evidence="17">
    <location>
        <begin position="366"/>
        <end position="391"/>
    </location>
</feature>
<feature type="transmembrane region" description="Helical" evidence="17">
    <location>
        <begin position="412"/>
        <end position="432"/>
    </location>
</feature>
<keyword evidence="8 17" id="KW-0812">Transmembrane</keyword>
<feature type="domain" description="NADH:quinone oxidoreductase/Mrp antiporter transmembrane" evidence="18">
    <location>
        <begin position="102"/>
        <end position="374"/>
    </location>
</feature>
<comment type="function">
    <text evidence="1">Core subunit of the mitochondrial membrane respiratory chain NADH dehydrogenase (Complex I) that is believed to belong to the minimal assembly required for catalysis. Complex I functions in the transfer of electrons from NADH to the respiratory chain. The immediate electron acceptor for the enzyme is believed to be ubiquinone.</text>
</comment>
<evidence type="ECO:0000313" key="19">
    <source>
        <dbReference type="EMBL" id="AHC02243.1"/>
    </source>
</evidence>
<keyword evidence="9" id="KW-1278">Translocase</keyword>
<evidence type="ECO:0000256" key="13">
    <source>
        <dbReference type="ARBA" id="ARBA00023075"/>
    </source>
</evidence>
<evidence type="ECO:0000256" key="10">
    <source>
        <dbReference type="ARBA" id="ARBA00022982"/>
    </source>
</evidence>
<name>A0A023J0G1_BEMAF</name>
<accession>A0A023J0G1</accession>
<keyword evidence="6 17" id="KW-0813">Transport</keyword>
<evidence type="ECO:0000256" key="8">
    <source>
        <dbReference type="ARBA" id="ARBA00022692"/>
    </source>
</evidence>
<feature type="transmembrane region" description="Helical" evidence="17">
    <location>
        <begin position="133"/>
        <end position="153"/>
    </location>
</feature>
<feature type="transmembrane region" description="Helical" evidence="17">
    <location>
        <begin position="57"/>
        <end position="74"/>
    </location>
</feature>
<evidence type="ECO:0000256" key="17">
    <source>
        <dbReference type="RuleBase" id="RU003297"/>
    </source>
</evidence>
<dbReference type="InterPro" id="IPR001750">
    <property type="entry name" value="ND/Mrp_TM"/>
</dbReference>
<keyword evidence="10 17" id="KW-0249">Electron transport</keyword>
<sequence length="434" mass="49653">MFNCKVLKLVVPMLMMTTMDSPKKAIAPLSLMVLLFNLSLQKHGMTKMSYIMMSDELSFWTLSLSLWLTLILIFMKPNNLDKYNKLLFLMTTTLVLTFTTWNFMMFYFMFELSMILILIIIMVWGYQPERVEAMLFMIVMTVMVSLPFLLGMMNNVNNLSFWMMGSLELSIWEYTSFMVVFMMKMPTMLLHMWLPKVHVESPIQGSMILASILLKLGGYGLIRTLQIAKPFNMKFAFLIISFGLWTTLMVSLTCLVQTDLKTLIAYSSIVHMTMTFAAIITNKSKGITGSLAIMLGHGMCSSGLFFTANLLYKHSKSRSVIMNKGVLFSSPMCAMIWFMLCMGNAPMPPSVNVLGEFLSFKSLTDWSALSFLIMPPIIFTSSFYSIYLFYLPIHSNYTKLIKKVNILTPKSINITLMHVTPMIIIMIKPQLIMI</sequence>
<feature type="transmembrane region" description="Helical" evidence="17">
    <location>
        <begin position="203"/>
        <end position="222"/>
    </location>
</feature>
<comment type="function">
    <text evidence="17">Core subunit of the mitochondrial membrane respiratory chain NADH dehydrogenase (Complex I) which catalyzes electron transfer from NADH through the respiratory chain, using ubiquinone as an electron acceptor. Essential for the catalytic activity and assembly of complex I.</text>
</comment>
<evidence type="ECO:0000256" key="12">
    <source>
        <dbReference type="ARBA" id="ARBA00023027"/>
    </source>
</evidence>
<evidence type="ECO:0000256" key="1">
    <source>
        <dbReference type="ARBA" id="ARBA00003257"/>
    </source>
</evidence>
<dbReference type="GO" id="GO:0048039">
    <property type="term" value="F:ubiquinone binding"/>
    <property type="evidence" value="ECO:0007669"/>
    <property type="project" value="TreeGrafter"/>
</dbReference>
<dbReference type="GO" id="GO:0008137">
    <property type="term" value="F:NADH dehydrogenase (ubiquinone) activity"/>
    <property type="evidence" value="ECO:0007669"/>
    <property type="project" value="UniProtKB-UniRule"/>
</dbReference>
<dbReference type="InterPro" id="IPR003918">
    <property type="entry name" value="NADH_UbQ_OxRdtase"/>
</dbReference>
<keyword evidence="7 17" id="KW-0679">Respiratory chain</keyword>
<dbReference type="EMBL" id="KF734668">
    <property type="protein sequence ID" value="AHC02243.1"/>
    <property type="molecule type" value="Genomic_DNA"/>
</dbReference>
<dbReference type="GO" id="GO:0042773">
    <property type="term" value="P:ATP synthesis coupled electron transport"/>
    <property type="evidence" value="ECO:0007669"/>
    <property type="project" value="InterPro"/>
</dbReference>
<keyword evidence="11 17" id="KW-1133">Transmembrane helix</keyword>
<evidence type="ECO:0000256" key="16">
    <source>
        <dbReference type="ARBA" id="ARBA00049551"/>
    </source>
</evidence>
<gene>
    <name evidence="19" type="primary">nad4</name>
</gene>
<dbReference type="PRINTS" id="PR01437">
    <property type="entry name" value="NUOXDRDTASE4"/>
</dbReference>
<proteinExistence type="inferred from homology"/>
<feature type="transmembrane region" description="Helical" evidence="17">
    <location>
        <begin position="109"/>
        <end position="126"/>
    </location>
</feature>
<evidence type="ECO:0000256" key="11">
    <source>
        <dbReference type="ARBA" id="ARBA00022989"/>
    </source>
</evidence>
<organism evidence="19">
    <name type="scientific">Bemisia afer</name>
    <name type="common">Whitefly</name>
    <dbReference type="NCBI Taxonomy" id="166114"/>
    <lineage>
        <taxon>Eukaryota</taxon>
        <taxon>Metazoa</taxon>
        <taxon>Ecdysozoa</taxon>
        <taxon>Arthropoda</taxon>
        <taxon>Hexapoda</taxon>
        <taxon>Insecta</taxon>
        <taxon>Pterygota</taxon>
        <taxon>Neoptera</taxon>
        <taxon>Paraneoptera</taxon>
        <taxon>Hemiptera</taxon>
        <taxon>Sternorrhyncha</taxon>
        <taxon>Aleyrodoidea</taxon>
        <taxon>Aleyrodidae</taxon>
        <taxon>Aleyrodinae</taxon>
        <taxon>Bemisia</taxon>
    </lineage>
</organism>
<geneLocation type="mitochondrion" evidence="19"/>
<feature type="transmembrane region" description="Helical" evidence="17">
    <location>
        <begin position="159"/>
        <end position="182"/>
    </location>
</feature>
<protein>
    <recommendedName>
        <fullName evidence="5 17">NADH-ubiquinone oxidoreductase chain 4</fullName>
        <ecNumber evidence="4 17">7.1.1.2</ecNumber>
    </recommendedName>
</protein>
<evidence type="ECO:0000256" key="9">
    <source>
        <dbReference type="ARBA" id="ARBA00022967"/>
    </source>
</evidence>
<evidence type="ECO:0000256" key="4">
    <source>
        <dbReference type="ARBA" id="ARBA00012944"/>
    </source>
</evidence>
<keyword evidence="15 17" id="KW-0472">Membrane</keyword>
<evidence type="ECO:0000256" key="5">
    <source>
        <dbReference type="ARBA" id="ARBA00021006"/>
    </source>
</evidence>
<reference evidence="19" key="1">
    <citation type="submission" date="2013-10" db="EMBL/GenBank/DDBJ databases">
        <authorList>
            <person name="Wang H.-L."/>
            <person name="Yang J."/>
            <person name="Xiao N."/>
            <person name="Wang X.-W."/>
            <person name="Liu S.-S."/>
        </authorList>
    </citation>
    <scope>NUCLEOTIDE SEQUENCE</scope>
</reference>
<dbReference type="PANTHER" id="PTHR43507:SF20">
    <property type="entry name" value="NADH-UBIQUINONE OXIDOREDUCTASE CHAIN 4"/>
    <property type="match status" value="1"/>
</dbReference>
<keyword evidence="12 17" id="KW-0520">NAD</keyword>
<feature type="transmembrane region" description="Helical" evidence="17">
    <location>
        <begin position="263"/>
        <end position="281"/>
    </location>
</feature>
<dbReference type="Pfam" id="PF00361">
    <property type="entry name" value="Proton_antipo_M"/>
    <property type="match status" value="1"/>
</dbReference>
<keyword evidence="14 17" id="KW-0496">Mitochondrion</keyword>
<dbReference type="PANTHER" id="PTHR43507">
    <property type="entry name" value="NADH-UBIQUINONE OXIDOREDUCTASE CHAIN 4"/>
    <property type="match status" value="1"/>
</dbReference>
<feature type="transmembrane region" description="Helical" evidence="17">
    <location>
        <begin position="324"/>
        <end position="346"/>
    </location>
</feature>
<feature type="transmembrane region" description="Helical" evidence="17">
    <location>
        <begin position="234"/>
        <end position="256"/>
    </location>
</feature>